<dbReference type="InterPro" id="IPR006059">
    <property type="entry name" value="SBP"/>
</dbReference>
<evidence type="ECO:0000256" key="1">
    <source>
        <dbReference type="ARBA" id="ARBA00022729"/>
    </source>
</evidence>
<proteinExistence type="predicted"/>
<dbReference type="Proteomes" id="UP000018209">
    <property type="component" value="Unassembled WGS sequence"/>
</dbReference>
<keyword evidence="4" id="KW-1185">Reference proteome</keyword>
<organism evidence="3 4">
    <name type="scientific">Gluconobacter thailandicus NBRC 3257</name>
    <dbReference type="NCBI Taxonomy" id="1381097"/>
    <lineage>
        <taxon>Bacteria</taxon>
        <taxon>Pseudomonadati</taxon>
        <taxon>Pseudomonadota</taxon>
        <taxon>Alphaproteobacteria</taxon>
        <taxon>Acetobacterales</taxon>
        <taxon>Acetobacteraceae</taxon>
        <taxon>Gluconobacter</taxon>
    </lineage>
</organism>
<evidence type="ECO:0000256" key="2">
    <source>
        <dbReference type="SAM" id="MobiDB-lite"/>
    </source>
</evidence>
<evidence type="ECO:0000313" key="3">
    <source>
        <dbReference type="EMBL" id="GAD27554.1"/>
    </source>
</evidence>
<evidence type="ECO:0000313" key="4">
    <source>
        <dbReference type="Proteomes" id="UP000018209"/>
    </source>
</evidence>
<reference evidence="3 4" key="1">
    <citation type="submission" date="2013-08" db="EMBL/GenBank/DDBJ databases">
        <title>Gluconobacter thailandicus NBRC 3257 whole genome sequence.</title>
        <authorList>
            <person name="Matsutani M."/>
            <person name="Yakushi T."/>
            <person name="Matsushita K."/>
        </authorList>
    </citation>
    <scope>NUCLEOTIDE SEQUENCE [LARGE SCALE GENOMIC DNA]</scope>
    <source>
        <strain evidence="3 4">NBRC 3257</strain>
    </source>
</reference>
<comment type="caution">
    <text evidence="3">The sequence shown here is derived from an EMBL/GenBank/DDBJ whole genome shotgun (WGS) entry which is preliminary data.</text>
</comment>
<dbReference type="Gene3D" id="3.40.190.10">
    <property type="entry name" value="Periplasmic binding protein-like II"/>
    <property type="match status" value="2"/>
</dbReference>
<dbReference type="SUPFAM" id="SSF53850">
    <property type="entry name" value="Periplasmic binding protein-like II"/>
    <property type="match status" value="1"/>
</dbReference>
<dbReference type="EMBL" id="BASM01000031">
    <property type="protein sequence ID" value="GAD27554.1"/>
    <property type="molecule type" value="Genomic_DNA"/>
</dbReference>
<feature type="region of interest" description="Disordered" evidence="2">
    <location>
        <begin position="1"/>
        <end position="20"/>
    </location>
</feature>
<sequence>MDTRGLTRLMPTTPPSTTRRKVLGGLATLPAWRHSRAADSNLELSVAGFHGPFQKAFQAIVINSFERAMPGVRVTYRPIINSAQLLAALRLEREAPQIDVAIADVSVAILAKQERLTSILREEEIPSLRDIPDWGRFDAMSGVAFSRDNLSLIYDSRVLTRPPESWRELGRTDLTDQIAMPVEDTRGVVLLPLLTRMAGGDYRQNIEPGLALMRQFAPYVATWNAQPDIYTLTLAQTIALGVGWNGRGQMLARDNPDTLRAVVPSEGSVAQINTLNLTAPPQRTRLAQAFIEHALSPEVQTAFANVAFYGPVNRQVVLSAETSEAIFGRPETARREMHLDWGFVSQHYNSWIRRIQREVISG</sequence>
<keyword evidence="1" id="KW-0732">Signal</keyword>
<dbReference type="Pfam" id="PF13416">
    <property type="entry name" value="SBP_bac_8"/>
    <property type="match status" value="1"/>
</dbReference>
<dbReference type="PANTHER" id="PTHR30006">
    <property type="entry name" value="THIAMINE-BINDING PERIPLASMIC PROTEIN-RELATED"/>
    <property type="match status" value="1"/>
</dbReference>
<dbReference type="PANTHER" id="PTHR30006:SF2">
    <property type="entry name" value="ABC TRANSPORTER SUBSTRATE-BINDING PROTEIN"/>
    <property type="match status" value="1"/>
</dbReference>
<name>A0ABQ0IZB7_GLUTH</name>
<gene>
    <name evidence="3" type="ORF">NBRC3257_2553</name>
</gene>
<protein>
    <submittedName>
        <fullName evidence="3">Opine/polyamine ABC transporter substrate-binding protein</fullName>
    </submittedName>
</protein>
<accession>A0ABQ0IZB7</accession>